<reference evidence="2 3" key="1">
    <citation type="journal article" date="2023" name="G3 (Bethesda)">
        <title>A haplotype-resolved chromosome-scale genome for Quercus rubra L. provides insights into the genetics of adaptive traits for red oak species.</title>
        <authorList>
            <person name="Kapoor B."/>
            <person name="Jenkins J."/>
            <person name="Schmutz J."/>
            <person name="Zhebentyayeva T."/>
            <person name="Kuelheim C."/>
            <person name="Coggeshall M."/>
            <person name="Heim C."/>
            <person name="Lasky J.R."/>
            <person name="Leites L."/>
            <person name="Islam-Faridi N."/>
            <person name="Romero-Severson J."/>
            <person name="DeLeo V.L."/>
            <person name="Lucas S.M."/>
            <person name="Lazic D."/>
            <person name="Gailing O."/>
            <person name="Carlson J."/>
            <person name="Staton M."/>
        </authorList>
    </citation>
    <scope>NUCLEOTIDE SEQUENCE [LARGE SCALE GENOMIC DNA]</scope>
    <source>
        <strain evidence="2">Pseudo-F2</strain>
    </source>
</reference>
<name>A0AAN7FQP2_QUERU</name>
<feature type="transmembrane region" description="Helical" evidence="1">
    <location>
        <begin position="110"/>
        <end position="131"/>
    </location>
</feature>
<dbReference type="PANTHER" id="PTHR34115">
    <property type="entry name" value="PROTEIN, PUTATIVE-RELATED"/>
    <property type="match status" value="1"/>
</dbReference>
<keyword evidence="1" id="KW-0472">Membrane</keyword>
<dbReference type="InterPro" id="IPR053258">
    <property type="entry name" value="Ca-permeable_cation_channel"/>
</dbReference>
<evidence type="ECO:0000313" key="2">
    <source>
        <dbReference type="EMBL" id="KAK4598303.1"/>
    </source>
</evidence>
<keyword evidence="1" id="KW-0812">Transmembrane</keyword>
<proteinExistence type="predicted"/>
<dbReference type="AlphaFoldDB" id="A0AAN7FQP2"/>
<dbReference type="EMBL" id="JAXUIC010000003">
    <property type="protein sequence ID" value="KAK4598303.1"/>
    <property type="molecule type" value="Genomic_DNA"/>
</dbReference>
<dbReference type="Proteomes" id="UP001324115">
    <property type="component" value="Unassembled WGS sequence"/>
</dbReference>
<dbReference type="PANTHER" id="PTHR34115:SF17">
    <property type="entry name" value="PROTEIN, PUTATIVE-RELATED"/>
    <property type="match status" value="1"/>
</dbReference>
<feature type="transmembrane region" description="Helical" evidence="1">
    <location>
        <begin position="53"/>
        <end position="74"/>
    </location>
</feature>
<comment type="caution">
    <text evidence="2">The sequence shown here is derived from an EMBL/GenBank/DDBJ whole genome shotgun (WGS) entry which is preliminary data.</text>
</comment>
<keyword evidence="1" id="KW-1133">Transmembrane helix</keyword>
<organism evidence="2 3">
    <name type="scientific">Quercus rubra</name>
    <name type="common">Northern red oak</name>
    <name type="synonym">Quercus borealis</name>
    <dbReference type="NCBI Taxonomy" id="3512"/>
    <lineage>
        <taxon>Eukaryota</taxon>
        <taxon>Viridiplantae</taxon>
        <taxon>Streptophyta</taxon>
        <taxon>Embryophyta</taxon>
        <taxon>Tracheophyta</taxon>
        <taxon>Spermatophyta</taxon>
        <taxon>Magnoliopsida</taxon>
        <taxon>eudicotyledons</taxon>
        <taxon>Gunneridae</taxon>
        <taxon>Pentapetalae</taxon>
        <taxon>rosids</taxon>
        <taxon>fabids</taxon>
        <taxon>Fagales</taxon>
        <taxon>Fagaceae</taxon>
        <taxon>Quercus</taxon>
    </lineage>
</organism>
<feature type="transmembrane region" description="Helical" evidence="1">
    <location>
        <begin position="81"/>
        <end position="104"/>
    </location>
</feature>
<evidence type="ECO:0000256" key="1">
    <source>
        <dbReference type="SAM" id="Phobius"/>
    </source>
</evidence>
<evidence type="ECO:0000313" key="3">
    <source>
        <dbReference type="Proteomes" id="UP001324115"/>
    </source>
</evidence>
<gene>
    <name evidence="2" type="ORF">RGQ29_015678</name>
</gene>
<sequence>MASLQAHPSLNEGVLHFFTGFFAAFSLLFGFLLTLVGLKYQNPSVSIFHTHGAIMLFLIIDVLTCFIALVMIVLQISNQRYLTFFKNVCLVSGAFACDLLLLILVPPFGWFIFAVCVSILVWLLYGSYQVILERFQEILRLVSESASQAFHIFL</sequence>
<feature type="transmembrane region" description="Helical" evidence="1">
    <location>
        <begin position="12"/>
        <end position="33"/>
    </location>
</feature>
<accession>A0AAN7FQP2</accession>
<keyword evidence="3" id="KW-1185">Reference proteome</keyword>
<protein>
    <submittedName>
        <fullName evidence="2">Uncharacterized protein</fullName>
    </submittedName>
</protein>